<dbReference type="FunFam" id="1.10.10.10:FF:000001">
    <property type="entry name" value="LysR family transcriptional regulator"/>
    <property type="match status" value="1"/>
</dbReference>
<proteinExistence type="inferred from homology"/>
<evidence type="ECO:0000256" key="4">
    <source>
        <dbReference type="ARBA" id="ARBA00023163"/>
    </source>
</evidence>
<dbReference type="InterPro" id="IPR036390">
    <property type="entry name" value="WH_DNA-bd_sf"/>
</dbReference>
<dbReference type="RefSeq" id="WP_081650772.1">
    <property type="nucleotide sequence ID" value="NZ_BRLH01000004.1"/>
</dbReference>
<evidence type="ECO:0000313" key="7">
    <source>
        <dbReference type="Proteomes" id="UP001058124"/>
    </source>
</evidence>
<name>A0AAV5N5N5_9GAMM</name>
<dbReference type="InterPro" id="IPR000847">
    <property type="entry name" value="LysR_HTH_N"/>
</dbReference>
<dbReference type="Pfam" id="PF03466">
    <property type="entry name" value="LysR_substrate"/>
    <property type="match status" value="1"/>
</dbReference>
<evidence type="ECO:0000256" key="2">
    <source>
        <dbReference type="ARBA" id="ARBA00023015"/>
    </source>
</evidence>
<dbReference type="PROSITE" id="PS50931">
    <property type="entry name" value="HTH_LYSR"/>
    <property type="match status" value="1"/>
</dbReference>
<feature type="domain" description="HTH lysR-type" evidence="5">
    <location>
        <begin position="21"/>
        <end position="78"/>
    </location>
</feature>
<dbReference type="SUPFAM" id="SSF46785">
    <property type="entry name" value="Winged helix' DNA-binding domain"/>
    <property type="match status" value="1"/>
</dbReference>
<dbReference type="Gene3D" id="1.10.10.10">
    <property type="entry name" value="Winged helix-like DNA-binding domain superfamily/Winged helix DNA-binding domain"/>
    <property type="match status" value="1"/>
</dbReference>
<dbReference type="Proteomes" id="UP001058124">
    <property type="component" value="Unassembled WGS sequence"/>
</dbReference>
<dbReference type="Gene3D" id="3.40.190.10">
    <property type="entry name" value="Periplasmic binding protein-like II"/>
    <property type="match status" value="2"/>
</dbReference>
<dbReference type="PRINTS" id="PR00039">
    <property type="entry name" value="HTHLYSR"/>
</dbReference>
<dbReference type="GO" id="GO:0003677">
    <property type="term" value="F:DNA binding"/>
    <property type="evidence" value="ECO:0007669"/>
    <property type="project" value="UniProtKB-KW"/>
</dbReference>
<reference evidence="6" key="1">
    <citation type="submission" date="2022-06" db="EMBL/GenBank/DDBJ databases">
        <title>Draft genome sequences of Leminorella grimontii str. JCM5902.</title>
        <authorList>
            <person name="Wakabayashi Y."/>
            <person name="Kojima K."/>
        </authorList>
    </citation>
    <scope>NUCLEOTIDE SEQUENCE</scope>
    <source>
        <strain evidence="6">JCM 5902</strain>
    </source>
</reference>
<keyword evidence="4" id="KW-0804">Transcription</keyword>
<dbReference type="Pfam" id="PF00126">
    <property type="entry name" value="HTH_1"/>
    <property type="match status" value="1"/>
</dbReference>
<evidence type="ECO:0000313" key="6">
    <source>
        <dbReference type="EMBL" id="GKX56022.1"/>
    </source>
</evidence>
<dbReference type="EMBL" id="BRLH01000004">
    <property type="protein sequence ID" value="GKX56022.1"/>
    <property type="molecule type" value="Genomic_DNA"/>
</dbReference>
<keyword evidence="7" id="KW-1185">Reference proteome</keyword>
<dbReference type="PANTHER" id="PTHR30346">
    <property type="entry name" value="TRANSCRIPTIONAL DUAL REGULATOR HCAR-RELATED"/>
    <property type="match status" value="1"/>
</dbReference>
<dbReference type="InterPro" id="IPR036388">
    <property type="entry name" value="WH-like_DNA-bd_sf"/>
</dbReference>
<dbReference type="AlphaFoldDB" id="A0AAV5N5N5"/>
<keyword evidence="2" id="KW-0805">Transcription regulation</keyword>
<dbReference type="GO" id="GO:0003700">
    <property type="term" value="F:DNA-binding transcription factor activity"/>
    <property type="evidence" value="ECO:0007669"/>
    <property type="project" value="InterPro"/>
</dbReference>
<keyword evidence="3" id="KW-0238">DNA-binding</keyword>
<sequence>MQLIELIYRYQSMPILSSKEMDLRHLKYFLAVAETQNIRLAAQKVHVTQPAISRKIKELESELGVQLFDRLPKGLCLNRAGKVYQKRLGTIMKQIEDANAKVRQLSNTEYGSLSLGAPDFVLWEGEVTQCISQFCRANLLIELEAYSDTPTVLLKRLELEQIDGAFLYYFSPLSAEYSIQHVAEDKLVLAYPTGWEGKISSSTTIEELNAFPSIRLPRSADPHYYDWQETLFQNMGWKPEMTQWAHGESTILGLVAAGNGVAIVNERHFVRSSNMVSYTTLDILPNTIPLSFIYKNTSNNPALKAFLNLISGKMR</sequence>
<dbReference type="PANTHER" id="PTHR30346:SF28">
    <property type="entry name" value="HTH-TYPE TRANSCRIPTIONAL REGULATOR CYNR"/>
    <property type="match status" value="1"/>
</dbReference>
<accession>A0AAV5N5N5</accession>
<gene>
    <name evidence="6" type="ORF">SOASR030_21340</name>
</gene>
<evidence type="ECO:0000256" key="1">
    <source>
        <dbReference type="ARBA" id="ARBA00009437"/>
    </source>
</evidence>
<protein>
    <submittedName>
        <fullName evidence="6">LysR family transcriptional regulator</fullName>
    </submittedName>
</protein>
<comment type="similarity">
    <text evidence="1">Belongs to the LysR transcriptional regulatory family.</text>
</comment>
<evidence type="ECO:0000259" key="5">
    <source>
        <dbReference type="PROSITE" id="PS50931"/>
    </source>
</evidence>
<dbReference type="GO" id="GO:0032993">
    <property type="term" value="C:protein-DNA complex"/>
    <property type="evidence" value="ECO:0007669"/>
    <property type="project" value="TreeGrafter"/>
</dbReference>
<organism evidence="6 7">
    <name type="scientific">Leminorella grimontii</name>
    <dbReference type="NCBI Taxonomy" id="82981"/>
    <lineage>
        <taxon>Bacteria</taxon>
        <taxon>Pseudomonadati</taxon>
        <taxon>Pseudomonadota</taxon>
        <taxon>Gammaproteobacteria</taxon>
        <taxon>Enterobacterales</taxon>
        <taxon>Budviciaceae</taxon>
        <taxon>Leminorella</taxon>
    </lineage>
</organism>
<dbReference type="SUPFAM" id="SSF53850">
    <property type="entry name" value="Periplasmic binding protein-like II"/>
    <property type="match status" value="1"/>
</dbReference>
<dbReference type="InterPro" id="IPR005119">
    <property type="entry name" value="LysR_subst-bd"/>
</dbReference>
<comment type="caution">
    <text evidence="6">The sequence shown here is derived from an EMBL/GenBank/DDBJ whole genome shotgun (WGS) entry which is preliminary data.</text>
</comment>
<dbReference type="CDD" id="cd08414">
    <property type="entry name" value="PBP2_LTTR_aromatics_like"/>
    <property type="match status" value="1"/>
</dbReference>
<evidence type="ECO:0000256" key="3">
    <source>
        <dbReference type="ARBA" id="ARBA00023125"/>
    </source>
</evidence>